<reference evidence="7 8" key="1">
    <citation type="journal article" date="2014" name="Proc. Natl. Acad. Sci. U.S.A.">
        <title>Trajectory and genomic determinants of fungal-pathogen speciation and host adaptation.</title>
        <authorList>
            <person name="Hu X."/>
            <person name="Xiao G."/>
            <person name="Zheng P."/>
            <person name="Shang Y."/>
            <person name="Su Y."/>
            <person name="Zhang X."/>
            <person name="Liu X."/>
            <person name="Zhan S."/>
            <person name="St Leger R.J."/>
            <person name="Wang C."/>
        </authorList>
    </citation>
    <scope>NUCLEOTIDE SEQUENCE [LARGE SCALE GENOMIC DNA]</scope>
    <source>
        <strain evidence="7 8">ARSEF 1941</strain>
    </source>
</reference>
<dbReference type="GeneID" id="63734750"/>
<dbReference type="STRING" id="1081103.A0A0B2X4M9"/>
<dbReference type="PROSITE" id="PS00463">
    <property type="entry name" value="ZN2_CY6_FUNGAL_1"/>
    <property type="match status" value="1"/>
</dbReference>
<evidence type="ECO:0000256" key="3">
    <source>
        <dbReference type="ARBA" id="ARBA00023125"/>
    </source>
</evidence>
<sequence>MDKTTFRSLRPASSTKRPDAGSHAASSSDETGTPVPGSSRTAAIQACLDCRRLKIKCDGNRPKCSTCTVKKRSCGYVGHEGQSRATAVKSRLESLEGLVATLKTSSPAQLSTILNDIRGADDAVGAIESLASQTETVSLDGRSRQHALLLLLADEQALDLRLVLPEASVVKRAVESFFSCSGKLFHVFSEAFILLCHEAVFGAAQDASDFVKARVCCLAAVAAVGAQYAPDVFGKDVEAGLYNLARHLLEVAMEHEPLHAIKACALLAQYNIMNKEMMSLTYVEMGLGMCHFHGINNRETRPESIPSQEWRHVRHAWRTLVFFSSWLSATLGYISRNPWSPSKRVFADLKFDDPANITEVVQGEMVRICLLKADILRMHLVFEDLSGPAVEAITRDLQDWYQELPESMRLGASVREGVPVGTRRSILHLHMLYLGAIMLLHRRIASQFLKWYAVRGCPSSLDLTSRYVFVQQSAEAVLAASTSARIVKLLLDDDGVFKHCWLVIFQSYTACTILLHSVIQKQLHDFEPPRWQDDLDRAGDCLSVLAFCGSRDRVAAQFHEQLQAIFETVSVYGFNSSPCQALMEMDFQHSPPKSDGDFIPTDLDGYADYSYLLDIPPEAEESLRRLSLVLLMMLSQPFGDLGTKEAAERDLKGPWLAYPSRYEYPQLASRVDWDLGSRTLFSWDMSGLNVPPLDVTAAAVPVPGQSGSAQDAPRLGLLDGQARGTFLGSSEPSGWASAASLTNPVTNQDDVLRE</sequence>
<gene>
    <name evidence="7" type="ORF">MAM_00295</name>
</gene>
<feature type="region of interest" description="Disordered" evidence="5">
    <location>
        <begin position="723"/>
        <end position="754"/>
    </location>
</feature>
<organism evidence="7 8">
    <name type="scientific">Metarhizium album (strain ARSEF 1941)</name>
    <dbReference type="NCBI Taxonomy" id="1081103"/>
    <lineage>
        <taxon>Eukaryota</taxon>
        <taxon>Fungi</taxon>
        <taxon>Dikarya</taxon>
        <taxon>Ascomycota</taxon>
        <taxon>Pezizomycotina</taxon>
        <taxon>Sordariomycetes</taxon>
        <taxon>Hypocreomycetidae</taxon>
        <taxon>Hypocreales</taxon>
        <taxon>Clavicipitaceae</taxon>
        <taxon>Metarhizium</taxon>
    </lineage>
</organism>
<keyword evidence="8" id="KW-1185">Reference proteome</keyword>
<keyword evidence="3" id="KW-0238">DNA-binding</keyword>
<dbReference type="Proteomes" id="UP000030816">
    <property type="component" value="Unassembled WGS sequence"/>
</dbReference>
<dbReference type="HOGENOM" id="CLU_013863_0_0_1"/>
<keyword evidence="2" id="KW-0479">Metal-binding</keyword>
<dbReference type="AlphaFoldDB" id="A0A0B2X4M9"/>
<dbReference type="PROSITE" id="PS50048">
    <property type="entry name" value="ZN2_CY6_FUNGAL_2"/>
    <property type="match status" value="1"/>
</dbReference>
<dbReference type="EMBL" id="AZHE01000001">
    <property type="protein sequence ID" value="KHO01294.1"/>
    <property type="molecule type" value="Genomic_DNA"/>
</dbReference>
<evidence type="ECO:0000256" key="4">
    <source>
        <dbReference type="ARBA" id="ARBA00023242"/>
    </source>
</evidence>
<dbReference type="CDD" id="cd00067">
    <property type="entry name" value="GAL4"/>
    <property type="match status" value="1"/>
</dbReference>
<dbReference type="PANTHER" id="PTHR46910">
    <property type="entry name" value="TRANSCRIPTION FACTOR PDR1"/>
    <property type="match status" value="1"/>
</dbReference>
<dbReference type="OrthoDB" id="1919336at2759"/>
<feature type="region of interest" description="Disordered" evidence="5">
    <location>
        <begin position="1"/>
        <end position="39"/>
    </location>
</feature>
<evidence type="ECO:0000256" key="1">
    <source>
        <dbReference type="ARBA" id="ARBA00004123"/>
    </source>
</evidence>
<proteinExistence type="predicted"/>
<dbReference type="GO" id="GO:0005634">
    <property type="term" value="C:nucleus"/>
    <property type="evidence" value="ECO:0007669"/>
    <property type="project" value="UniProtKB-SubCell"/>
</dbReference>
<comment type="caution">
    <text evidence="7">The sequence shown here is derived from an EMBL/GenBank/DDBJ whole genome shotgun (WGS) entry which is preliminary data.</text>
</comment>
<dbReference type="SUPFAM" id="SSF57701">
    <property type="entry name" value="Zn2/Cys6 DNA-binding domain"/>
    <property type="match status" value="1"/>
</dbReference>
<dbReference type="Pfam" id="PF00172">
    <property type="entry name" value="Zn_clus"/>
    <property type="match status" value="1"/>
</dbReference>
<dbReference type="RefSeq" id="XP_040682359.1">
    <property type="nucleotide sequence ID" value="XM_040819094.1"/>
</dbReference>
<dbReference type="SMART" id="SM00066">
    <property type="entry name" value="GAL4"/>
    <property type="match status" value="1"/>
</dbReference>
<dbReference type="InterPro" id="IPR050987">
    <property type="entry name" value="AtrR-like"/>
</dbReference>
<dbReference type="PANTHER" id="PTHR46910:SF3">
    <property type="entry name" value="HALOTOLERANCE PROTEIN 9-RELATED"/>
    <property type="match status" value="1"/>
</dbReference>
<dbReference type="GO" id="GO:0003677">
    <property type="term" value="F:DNA binding"/>
    <property type="evidence" value="ECO:0007669"/>
    <property type="project" value="UniProtKB-KW"/>
</dbReference>
<dbReference type="InterPro" id="IPR001138">
    <property type="entry name" value="Zn2Cys6_DnaBD"/>
</dbReference>
<accession>A0A0B2X4M9</accession>
<keyword evidence="4" id="KW-0539">Nucleus</keyword>
<feature type="compositionally biased region" description="Polar residues" evidence="5">
    <location>
        <begin position="739"/>
        <end position="754"/>
    </location>
</feature>
<comment type="subcellular location">
    <subcellularLocation>
        <location evidence="1">Nucleus</location>
    </subcellularLocation>
</comment>
<dbReference type="GO" id="GO:0008270">
    <property type="term" value="F:zinc ion binding"/>
    <property type="evidence" value="ECO:0007669"/>
    <property type="project" value="InterPro"/>
</dbReference>
<evidence type="ECO:0000256" key="5">
    <source>
        <dbReference type="SAM" id="MobiDB-lite"/>
    </source>
</evidence>
<protein>
    <submittedName>
        <fullName evidence="7">Nitrate assimilation regulatory protein nirA</fullName>
    </submittedName>
</protein>
<evidence type="ECO:0000256" key="2">
    <source>
        <dbReference type="ARBA" id="ARBA00022723"/>
    </source>
</evidence>
<feature type="domain" description="Zn(2)-C6 fungal-type" evidence="6">
    <location>
        <begin position="46"/>
        <end position="76"/>
    </location>
</feature>
<dbReference type="GO" id="GO:0000981">
    <property type="term" value="F:DNA-binding transcription factor activity, RNA polymerase II-specific"/>
    <property type="evidence" value="ECO:0007669"/>
    <property type="project" value="InterPro"/>
</dbReference>
<evidence type="ECO:0000259" key="6">
    <source>
        <dbReference type="PROSITE" id="PS50048"/>
    </source>
</evidence>
<name>A0A0B2X4M9_METAS</name>
<evidence type="ECO:0000313" key="7">
    <source>
        <dbReference type="EMBL" id="KHO01294.1"/>
    </source>
</evidence>
<dbReference type="Gene3D" id="4.10.240.10">
    <property type="entry name" value="Zn(2)-C6 fungal-type DNA-binding domain"/>
    <property type="match status" value="1"/>
</dbReference>
<evidence type="ECO:0000313" key="8">
    <source>
        <dbReference type="Proteomes" id="UP000030816"/>
    </source>
</evidence>
<dbReference type="InterPro" id="IPR036864">
    <property type="entry name" value="Zn2-C6_fun-type_DNA-bd_sf"/>
</dbReference>
<dbReference type="CDD" id="cd12148">
    <property type="entry name" value="fungal_TF_MHR"/>
    <property type="match status" value="1"/>
</dbReference>
<feature type="compositionally biased region" description="Polar residues" evidence="5">
    <location>
        <begin position="24"/>
        <end position="39"/>
    </location>
</feature>